<dbReference type="STRING" id="404692.A0A0J6Y4C9"/>
<dbReference type="Proteomes" id="UP000054565">
    <property type="component" value="Unassembled WGS sequence"/>
</dbReference>
<feature type="transmembrane region" description="Helical" evidence="6">
    <location>
        <begin position="85"/>
        <end position="104"/>
    </location>
</feature>
<evidence type="ECO:0000256" key="1">
    <source>
        <dbReference type="ARBA" id="ARBA00004141"/>
    </source>
</evidence>
<sequence>MTDAISETCPEKATESHDTARSIKISDTTGFQSTNNPLFSVFTETEKKWISYAASYAAMFSGLSTFIYYPAIVPLGRDLSVSLELINLTITSYLVVAGVAPAFMGDMADQTGRRPVYLLTFSLYVAANIGLALQSSFPALLVLRMVQSAGSSGTFAAAYGVIADIATPSERGSTCTAPSLGPVLGGILAEKLGWRWIFWLLVIMSGAHLIILALFFPETSRKIVHNGSVQARGIHRTLFSLLARRGSRSDKSEGIKPSEGLMKRKIRIPNPLTSIPILFHKNSLAIILVGSIYYTVSRTLGASLSAQCIEIYDLNYLEAGLVYLPTGLAGMISSYSTGKLLDRDYKHVAAKLGRDTNLRVGEDNDDFPVEKTRLRSVWYLIIMSSGATLGYGWALYKRAKSKQISQQVIVLQHIAVPLVMQFISGLSITSIFTICGTLLTDLNSNKSSTAQAAYNLVRCVGAAGGVAALQPIINGAGLGWGFTLYAFFCLTSVPVLWILQTKGMKWRVSGKEG</sequence>
<dbReference type="InterPro" id="IPR011701">
    <property type="entry name" value="MFS"/>
</dbReference>
<evidence type="ECO:0000313" key="9">
    <source>
        <dbReference type="Proteomes" id="UP000054565"/>
    </source>
</evidence>
<keyword evidence="2" id="KW-0813">Transport</keyword>
<proteinExistence type="predicted"/>
<name>A0A0J6Y4C9_COCIT</name>
<reference evidence="9" key="1">
    <citation type="journal article" date="2010" name="Genome Res.">
        <title>Population genomic sequencing of Coccidioides fungi reveals recent hybridization and transposon control.</title>
        <authorList>
            <person name="Neafsey D.E."/>
            <person name="Barker B.M."/>
            <person name="Sharpton T.J."/>
            <person name="Stajich J.E."/>
            <person name="Park D.J."/>
            <person name="Whiston E."/>
            <person name="Hung C.-Y."/>
            <person name="McMahan C."/>
            <person name="White J."/>
            <person name="Sykes S."/>
            <person name="Heiman D."/>
            <person name="Young S."/>
            <person name="Zeng Q."/>
            <person name="Abouelleil A."/>
            <person name="Aftuck L."/>
            <person name="Bessette D."/>
            <person name="Brown A."/>
            <person name="FitzGerald M."/>
            <person name="Lui A."/>
            <person name="Macdonald J.P."/>
            <person name="Priest M."/>
            <person name="Orbach M.J."/>
            <person name="Galgiani J.N."/>
            <person name="Kirkland T.N."/>
            <person name="Cole G.T."/>
            <person name="Birren B.W."/>
            <person name="Henn M.R."/>
            <person name="Taylor J.W."/>
            <person name="Rounsley S.D."/>
        </authorList>
    </citation>
    <scope>NUCLEOTIDE SEQUENCE [LARGE SCALE GENOMIC DNA]</scope>
    <source>
        <strain evidence="9">RMSCC 2394</strain>
    </source>
</reference>
<evidence type="ECO:0000256" key="4">
    <source>
        <dbReference type="ARBA" id="ARBA00022989"/>
    </source>
</evidence>
<dbReference type="Pfam" id="PF07690">
    <property type="entry name" value="MFS_1"/>
    <property type="match status" value="1"/>
</dbReference>
<dbReference type="Gene3D" id="1.20.1250.20">
    <property type="entry name" value="MFS general substrate transporter like domains"/>
    <property type="match status" value="1"/>
</dbReference>
<dbReference type="AlphaFoldDB" id="A0A0J6Y4C9"/>
<dbReference type="EMBL" id="DS028094">
    <property type="protein sequence ID" value="KMP02585.1"/>
    <property type="molecule type" value="Genomic_DNA"/>
</dbReference>
<dbReference type="Gene3D" id="1.20.1720.10">
    <property type="entry name" value="Multidrug resistance protein D"/>
    <property type="match status" value="1"/>
</dbReference>
<comment type="subcellular location">
    <subcellularLocation>
        <location evidence="1">Membrane</location>
        <topology evidence="1">Multi-pass membrane protein</topology>
    </subcellularLocation>
</comment>
<feature type="transmembrane region" description="Helical" evidence="6">
    <location>
        <begin position="196"/>
        <end position="216"/>
    </location>
</feature>
<keyword evidence="4 6" id="KW-1133">Transmembrane helix</keyword>
<keyword evidence="5 6" id="KW-0472">Membrane</keyword>
<feature type="transmembrane region" description="Helical" evidence="6">
    <location>
        <begin position="272"/>
        <end position="296"/>
    </location>
</feature>
<dbReference type="GO" id="GO:0005886">
    <property type="term" value="C:plasma membrane"/>
    <property type="evidence" value="ECO:0007669"/>
    <property type="project" value="TreeGrafter"/>
</dbReference>
<feature type="transmembrane region" description="Helical" evidence="6">
    <location>
        <begin position="116"/>
        <end position="137"/>
    </location>
</feature>
<feature type="domain" description="Major facilitator superfamily (MFS) profile" evidence="7">
    <location>
        <begin position="50"/>
        <end position="504"/>
    </location>
</feature>
<evidence type="ECO:0000256" key="3">
    <source>
        <dbReference type="ARBA" id="ARBA00022692"/>
    </source>
</evidence>
<protein>
    <recommendedName>
        <fullName evidence="7">Major facilitator superfamily (MFS) profile domain-containing protein</fullName>
    </recommendedName>
</protein>
<feature type="transmembrane region" description="Helical" evidence="6">
    <location>
        <begin position="377"/>
        <end position="394"/>
    </location>
</feature>
<feature type="transmembrane region" description="Helical" evidence="6">
    <location>
        <begin position="414"/>
        <end position="440"/>
    </location>
</feature>
<dbReference type="SUPFAM" id="SSF103473">
    <property type="entry name" value="MFS general substrate transporter"/>
    <property type="match status" value="1"/>
</dbReference>
<feature type="transmembrane region" description="Helical" evidence="6">
    <location>
        <begin position="452"/>
        <end position="473"/>
    </location>
</feature>
<gene>
    <name evidence="8" type="ORF">CIRG_02277</name>
</gene>
<organism evidence="8 9">
    <name type="scientific">Coccidioides immitis RMSCC 2394</name>
    <dbReference type="NCBI Taxonomy" id="404692"/>
    <lineage>
        <taxon>Eukaryota</taxon>
        <taxon>Fungi</taxon>
        <taxon>Dikarya</taxon>
        <taxon>Ascomycota</taxon>
        <taxon>Pezizomycotina</taxon>
        <taxon>Eurotiomycetes</taxon>
        <taxon>Eurotiomycetidae</taxon>
        <taxon>Onygenales</taxon>
        <taxon>Onygenaceae</taxon>
        <taxon>Coccidioides</taxon>
    </lineage>
</organism>
<dbReference type="GO" id="GO:0022857">
    <property type="term" value="F:transmembrane transporter activity"/>
    <property type="evidence" value="ECO:0007669"/>
    <property type="project" value="InterPro"/>
</dbReference>
<dbReference type="PANTHER" id="PTHR23502:SF51">
    <property type="entry name" value="QUINIDINE RESISTANCE PROTEIN 1-RELATED"/>
    <property type="match status" value="1"/>
</dbReference>
<feature type="transmembrane region" description="Helical" evidence="6">
    <location>
        <begin position="49"/>
        <end position="73"/>
    </location>
</feature>
<evidence type="ECO:0000256" key="5">
    <source>
        <dbReference type="ARBA" id="ARBA00023136"/>
    </source>
</evidence>
<evidence type="ECO:0000313" key="8">
    <source>
        <dbReference type="EMBL" id="KMP02585.1"/>
    </source>
</evidence>
<evidence type="ECO:0000259" key="7">
    <source>
        <dbReference type="PROSITE" id="PS50850"/>
    </source>
</evidence>
<evidence type="ECO:0000256" key="6">
    <source>
        <dbReference type="SAM" id="Phobius"/>
    </source>
</evidence>
<dbReference type="OrthoDB" id="440553at2759"/>
<dbReference type="FunFam" id="1.20.1720.10:FF:000009">
    <property type="entry name" value="MFS multidrug transporter"/>
    <property type="match status" value="1"/>
</dbReference>
<evidence type="ECO:0000256" key="2">
    <source>
        <dbReference type="ARBA" id="ARBA00022448"/>
    </source>
</evidence>
<dbReference type="PROSITE" id="PS50850">
    <property type="entry name" value="MFS"/>
    <property type="match status" value="1"/>
</dbReference>
<dbReference type="InterPro" id="IPR036259">
    <property type="entry name" value="MFS_trans_sf"/>
</dbReference>
<feature type="transmembrane region" description="Helical" evidence="6">
    <location>
        <begin position="479"/>
        <end position="499"/>
    </location>
</feature>
<accession>A0A0J6Y4C9</accession>
<dbReference type="InterPro" id="IPR020846">
    <property type="entry name" value="MFS_dom"/>
</dbReference>
<keyword evidence="3 6" id="KW-0812">Transmembrane</keyword>
<feature type="transmembrane region" description="Helical" evidence="6">
    <location>
        <begin position="316"/>
        <end position="336"/>
    </location>
</feature>
<dbReference type="PANTHER" id="PTHR23502">
    <property type="entry name" value="MAJOR FACILITATOR SUPERFAMILY"/>
    <property type="match status" value="1"/>
</dbReference>